<feature type="transmembrane region" description="Helical" evidence="2">
    <location>
        <begin position="31"/>
        <end position="48"/>
    </location>
</feature>
<evidence type="ECO:0000256" key="1">
    <source>
        <dbReference type="SAM" id="MobiDB-lite"/>
    </source>
</evidence>
<dbReference type="Proteomes" id="UP000324233">
    <property type="component" value="Chromosome"/>
</dbReference>
<dbReference type="Gene3D" id="3.40.50.1110">
    <property type="entry name" value="SGNH hydrolase"/>
    <property type="match status" value="1"/>
</dbReference>
<feature type="region of interest" description="Disordered" evidence="1">
    <location>
        <begin position="429"/>
        <end position="450"/>
    </location>
</feature>
<dbReference type="RefSeq" id="WP_148597373.1">
    <property type="nucleotide sequence ID" value="NZ_CP042997.1"/>
</dbReference>
<dbReference type="InterPro" id="IPR013830">
    <property type="entry name" value="SGNH_hydro"/>
</dbReference>
<sequence length="450" mass="49879">MMRSPWEWVLLASIAGGPIALRLRKASADRIVVLGWIHALCGSLYLLGCPDGSPVAAAVAAIGLLLLDLGWKAAGPAAQARLLFAARRKAVFAAVAASTVLLILPAGVEFACRGLTHAKLLRYHMPIETVWKSGQDDWRVATITADVHREPDPVLLWRPIAGKPYNAQHFKGPILQVPKPAGTFRIMCYGDSLTDGPPRGDWPARLHRLLAERPARPGQAYEVVNAGVSGYSSHQGLLRFLQDVDRYKPDLIVASYGWNDAAQAAGPSDREFRPPSWPVVALQRTMVRYRTSLVLTYYLKKLVAEPRRELEGPFHPRVSVDEYIANLDRFRAEARTRGIPIVFLTRPHLAAPDELRRVNNWRSHVPDYNGALVSWASREGLPFIDVQAEFARRPASLFSDECHFFPDGYQILAELVYGRLFEAGTQRSVLPGEEAAPPETATRPVDGRRS</sequence>
<feature type="transmembrane region" description="Helical" evidence="2">
    <location>
        <begin position="54"/>
        <end position="71"/>
    </location>
</feature>
<dbReference type="SUPFAM" id="SSF52266">
    <property type="entry name" value="SGNH hydrolase"/>
    <property type="match status" value="1"/>
</dbReference>
<dbReference type="KEGG" id="agv:OJF2_64600"/>
<dbReference type="Pfam" id="PF13472">
    <property type="entry name" value="Lipase_GDSL_2"/>
    <property type="match status" value="1"/>
</dbReference>
<organism evidence="4 5">
    <name type="scientific">Aquisphaera giovannonii</name>
    <dbReference type="NCBI Taxonomy" id="406548"/>
    <lineage>
        <taxon>Bacteria</taxon>
        <taxon>Pseudomonadati</taxon>
        <taxon>Planctomycetota</taxon>
        <taxon>Planctomycetia</taxon>
        <taxon>Isosphaerales</taxon>
        <taxon>Isosphaeraceae</taxon>
        <taxon>Aquisphaera</taxon>
    </lineage>
</organism>
<feature type="transmembrane region" description="Helical" evidence="2">
    <location>
        <begin position="91"/>
        <end position="108"/>
    </location>
</feature>
<evidence type="ECO:0000259" key="3">
    <source>
        <dbReference type="Pfam" id="PF13472"/>
    </source>
</evidence>
<feature type="domain" description="SGNH hydrolase-type esterase" evidence="3">
    <location>
        <begin position="188"/>
        <end position="411"/>
    </location>
</feature>
<dbReference type="InterPro" id="IPR036514">
    <property type="entry name" value="SGNH_hydro_sf"/>
</dbReference>
<dbReference type="InterPro" id="IPR051532">
    <property type="entry name" value="Ester_Hydrolysis_Enzymes"/>
</dbReference>
<dbReference type="OrthoDB" id="208619at2"/>
<evidence type="ECO:0000313" key="4">
    <source>
        <dbReference type="EMBL" id="QEH37868.1"/>
    </source>
</evidence>
<evidence type="ECO:0000256" key="2">
    <source>
        <dbReference type="SAM" id="Phobius"/>
    </source>
</evidence>
<dbReference type="PANTHER" id="PTHR30383">
    <property type="entry name" value="THIOESTERASE 1/PROTEASE 1/LYSOPHOSPHOLIPASE L1"/>
    <property type="match status" value="1"/>
</dbReference>
<dbReference type="AlphaFoldDB" id="A0A5B9WB18"/>
<dbReference type="EC" id="3.1.1.2" evidence="4"/>
<gene>
    <name evidence="4" type="ORF">OJF2_64600</name>
</gene>
<protein>
    <submittedName>
        <fullName evidence="4">Arylesterase</fullName>
        <ecNumber evidence="4">3.1.1.2</ecNumber>
    </submittedName>
</protein>
<proteinExistence type="predicted"/>
<reference evidence="4 5" key="1">
    <citation type="submission" date="2019-08" db="EMBL/GenBank/DDBJ databases">
        <title>Deep-cultivation of Planctomycetes and their phenomic and genomic characterization uncovers novel biology.</title>
        <authorList>
            <person name="Wiegand S."/>
            <person name="Jogler M."/>
            <person name="Boedeker C."/>
            <person name="Pinto D."/>
            <person name="Vollmers J."/>
            <person name="Rivas-Marin E."/>
            <person name="Kohn T."/>
            <person name="Peeters S.H."/>
            <person name="Heuer A."/>
            <person name="Rast P."/>
            <person name="Oberbeckmann S."/>
            <person name="Bunk B."/>
            <person name="Jeske O."/>
            <person name="Meyerdierks A."/>
            <person name="Storesund J.E."/>
            <person name="Kallscheuer N."/>
            <person name="Luecker S."/>
            <person name="Lage O.M."/>
            <person name="Pohl T."/>
            <person name="Merkel B.J."/>
            <person name="Hornburger P."/>
            <person name="Mueller R.-W."/>
            <person name="Bruemmer F."/>
            <person name="Labrenz M."/>
            <person name="Spormann A.M."/>
            <person name="Op den Camp H."/>
            <person name="Overmann J."/>
            <person name="Amann R."/>
            <person name="Jetten M.S.M."/>
            <person name="Mascher T."/>
            <person name="Medema M.H."/>
            <person name="Devos D.P."/>
            <person name="Kaster A.-K."/>
            <person name="Ovreas L."/>
            <person name="Rohde M."/>
            <person name="Galperin M.Y."/>
            <person name="Jogler C."/>
        </authorList>
    </citation>
    <scope>NUCLEOTIDE SEQUENCE [LARGE SCALE GENOMIC DNA]</scope>
    <source>
        <strain evidence="4 5">OJF2</strain>
    </source>
</reference>
<keyword evidence="5" id="KW-1185">Reference proteome</keyword>
<evidence type="ECO:0000313" key="5">
    <source>
        <dbReference type="Proteomes" id="UP000324233"/>
    </source>
</evidence>
<name>A0A5B9WB18_9BACT</name>
<keyword evidence="2" id="KW-1133">Transmembrane helix</keyword>
<accession>A0A5B9WB18</accession>
<keyword evidence="2" id="KW-0472">Membrane</keyword>
<keyword evidence="2" id="KW-0812">Transmembrane</keyword>
<dbReference type="GO" id="GO:0004064">
    <property type="term" value="F:arylesterase activity"/>
    <property type="evidence" value="ECO:0007669"/>
    <property type="project" value="UniProtKB-EC"/>
</dbReference>
<dbReference type="EMBL" id="CP042997">
    <property type="protein sequence ID" value="QEH37868.1"/>
    <property type="molecule type" value="Genomic_DNA"/>
</dbReference>
<keyword evidence="4" id="KW-0378">Hydrolase</keyword>